<dbReference type="GO" id="GO:0009252">
    <property type="term" value="P:peptidoglycan biosynthetic process"/>
    <property type="evidence" value="ECO:0007669"/>
    <property type="project" value="UniProtKB-UniRule"/>
</dbReference>
<keyword evidence="6 11" id="KW-0133">Cell shape</keyword>
<dbReference type="GO" id="GO:0009274">
    <property type="term" value="C:peptidoglycan-based cell wall"/>
    <property type="evidence" value="ECO:0007669"/>
    <property type="project" value="InterPro"/>
</dbReference>
<keyword evidence="3 11" id="KW-0328">Glycosyltransferase</keyword>
<keyword evidence="8 11" id="KW-1133">Transmembrane helix</keyword>
<dbReference type="EC" id="2.4.99.28" evidence="11"/>
<comment type="caution">
    <text evidence="13">The sequence shown here is derived from an EMBL/GenBank/DDBJ whole genome shotgun (WGS) entry which is preliminary data.</text>
</comment>
<dbReference type="GO" id="GO:0071555">
    <property type="term" value="P:cell wall organization"/>
    <property type="evidence" value="ECO:0007669"/>
    <property type="project" value="UniProtKB-KW"/>
</dbReference>
<feature type="transmembrane region" description="Helical" evidence="11">
    <location>
        <begin position="49"/>
        <end position="70"/>
    </location>
</feature>
<accession>A0A5A9Z7S9</accession>
<evidence type="ECO:0000256" key="11">
    <source>
        <dbReference type="HAMAP-Rule" id="MF_00766"/>
    </source>
</evidence>
<dbReference type="GO" id="GO:0016763">
    <property type="term" value="F:pentosyltransferase activity"/>
    <property type="evidence" value="ECO:0007669"/>
    <property type="project" value="InterPro"/>
</dbReference>
<dbReference type="EMBL" id="VINQ01000010">
    <property type="protein sequence ID" value="KAA0913224.1"/>
    <property type="molecule type" value="Genomic_DNA"/>
</dbReference>
<evidence type="ECO:0000256" key="5">
    <source>
        <dbReference type="ARBA" id="ARBA00022692"/>
    </source>
</evidence>
<dbReference type="AlphaFoldDB" id="A0A5A9Z7S9"/>
<comment type="similarity">
    <text evidence="11">Belongs to the glycosyltransferase 51 family.</text>
</comment>
<dbReference type="UniPathway" id="UPA00219"/>
<keyword evidence="10 11" id="KW-0961">Cell wall biogenesis/degradation</keyword>
<keyword evidence="14" id="KW-1185">Reference proteome</keyword>
<dbReference type="RefSeq" id="WP_111368664.1">
    <property type="nucleotide sequence ID" value="NZ_VINQ01000010.1"/>
</dbReference>
<keyword evidence="9 11" id="KW-0472">Membrane</keyword>
<evidence type="ECO:0000313" key="13">
    <source>
        <dbReference type="EMBL" id="KAA0913224.1"/>
    </source>
</evidence>
<feature type="domain" description="Glycosyl transferase family 51" evidence="12">
    <location>
        <begin position="89"/>
        <end position="246"/>
    </location>
</feature>
<dbReference type="InterPro" id="IPR001264">
    <property type="entry name" value="Glyco_trans_51"/>
</dbReference>
<keyword evidence="5 11" id="KW-0812">Transmembrane</keyword>
<evidence type="ECO:0000256" key="4">
    <source>
        <dbReference type="ARBA" id="ARBA00022679"/>
    </source>
</evidence>
<sequence length="264" mass="28984">MPVCKPLFLGPETAYSWGVARKAKSSGKSPKRGTWAERALAPYRWLRKWLVRLVLVAAIVVLGGVAWYSVMNPGQTPYMRFEARRLGGTVDHSWVPLSAVAPVMARSVVAAEDANFCLHWGFDMEAIRAALEEGSGRGASTLSQQVVKNVYLWQGRNWTRKALEAVITPVVEAMWSKRRIIEVYLNVAEFDEGVFGVDAAAQHYFGVAPGNMSPVQAARLAAVLPSPKTRSAAQPSQRLARRAAAIQDGAETIRRDGRASCFED</sequence>
<dbReference type="NCBIfam" id="TIGR02070">
    <property type="entry name" value="mono_pep_trsgly"/>
    <property type="match status" value="1"/>
</dbReference>
<evidence type="ECO:0000256" key="9">
    <source>
        <dbReference type="ARBA" id="ARBA00023136"/>
    </source>
</evidence>
<dbReference type="Gene3D" id="1.10.3810.10">
    <property type="entry name" value="Biosynthetic peptidoglycan transglycosylase-like"/>
    <property type="match status" value="1"/>
</dbReference>
<name>A0A5A9Z7S9_9RHOB</name>
<dbReference type="InterPro" id="IPR011812">
    <property type="entry name" value="Pep_trsgly"/>
</dbReference>
<evidence type="ECO:0000256" key="7">
    <source>
        <dbReference type="ARBA" id="ARBA00022984"/>
    </source>
</evidence>
<comment type="subcellular location">
    <subcellularLocation>
        <location evidence="11">Cell inner membrane</location>
        <topology evidence="11">Single-pass membrane protein</topology>
    </subcellularLocation>
</comment>
<comment type="catalytic activity">
    <reaction evidence="11">
        <text>[GlcNAc-(1-&gt;4)-Mur2Ac(oyl-L-Ala-gamma-D-Glu-L-Lys-D-Ala-D-Ala)](n)-di-trans,octa-cis-undecaprenyl diphosphate + beta-D-GlcNAc-(1-&gt;4)-Mur2Ac(oyl-L-Ala-gamma-D-Glu-L-Lys-D-Ala-D-Ala)-di-trans,octa-cis-undecaprenyl diphosphate = [GlcNAc-(1-&gt;4)-Mur2Ac(oyl-L-Ala-gamma-D-Glu-L-Lys-D-Ala-D-Ala)](n+1)-di-trans,octa-cis-undecaprenyl diphosphate + di-trans,octa-cis-undecaprenyl diphosphate + H(+)</text>
        <dbReference type="Rhea" id="RHEA:23708"/>
        <dbReference type="Rhea" id="RHEA-COMP:9602"/>
        <dbReference type="Rhea" id="RHEA-COMP:9603"/>
        <dbReference type="ChEBI" id="CHEBI:15378"/>
        <dbReference type="ChEBI" id="CHEBI:58405"/>
        <dbReference type="ChEBI" id="CHEBI:60033"/>
        <dbReference type="ChEBI" id="CHEBI:78435"/>
        <dbReference type="EC" id="2.4.99.28"/>
    </reaction>
</comment>
<evidence type="ECO:0000256" key="6">
    <source>
        <dbReference type="ARBA" id="ARBA00022960"/>
    </source>
</evidence>
<evidence type="ECO:0000256" key="10">
    <source>
        <dbReference type="ARBA" id="ARBA00023316"/>
    </source>
</evidence>
<keyword evidence="1 11" id="KW-1003">Cell membrane</keyword>
<proteinExistence type="inferred from homology"/>
<comment type="function">
    <text evidence="11">Peptidoglycan polymerase that catalyzes glycan chain elongation from lipid-linked precursors.</text>
</comment>
<organism evidence="13 14">
    <name type="scientific">Aquicoccus porphyridii</name>
    <dbReference type="NCBI Taxonomy" id="1852029"/>
    <lineage>
        <taxon>Bacteria</taxon>
        <taxon>Pseudomonadati</taxon>
        <taxon>Pseudomonadota</taxon>
        <taxon>Alphaproteobacteria</taxon>
        <taxon>Rhodobacterales</taxon>
        <taxon>Paracoccaceae</taxon>
        <taxon>Aquicoccus</taxon>
    </lineage>
</organism>
<evidence type="ECO:0000256" key="8">
    <source>
        <dbReference type="ARBA" id="ARBA00022989"/>
    </source>
</evidence>
<dbReference type="InterPro" id="IPR036950">
    <property type="entry name" value="PBP_transglycosylase"/>
</dbReference>
<gene>
    <name evidence="11 13" type="primary">mtgA</name>
    <name evidence="13" type="ORF">FLO80_13105</name>
</gene>
<keyword evidence="2 11" id="KW-0997">Cell inner membrane</keyword>
<keyword evidence="4 11" id="KW-0808">Transferase</keyword>
<evidence type="ECO:0000259" key="12">
    <source>
        <dbReference type="Pfam" id="PF00912"/>
    </source>
</evidence>
<comment type="pathway">
    <text evidence="11">Cell wall biogenesis; peptidoglycan biosynthesis.</text>
</comment>
<protein>
    <recommendedName>
        <fullName evidence="11">Biosynthetic peptidoglycan transglycosylase</fullName>
        <ecNumber evidence="11">2.4.99.28</ecNumber>
    </recommendedName>
    <alternativeName>
        <fullName evidence="11">Glycan polymerase</fullName>
    </alternativeName>
    <alternativeName>
        <fullName evidence="11">Peptidoglycan glycosyltransferase MtgA</fullName>
        <shortName evidence="11">PGT</shortName>
    </alternativeName>
</protein>
<evidence type="ECO:0000313" key="14">
    <source>
        <dbReference type="Proteomes" id="UP000325291"/>
    </source>
</evidence>
<dbReference type="GO" id="GO:0005886">
    <property type="term" value="C:plasma membrane"/>
    <property type="evidence" value="ECO:0007669"/>
    <property type="project" value="UniProtKB-SubCell"/>
</dbReference>
<dbReference type="HAMAP" id="MF_00766">
    <property type="entry name" value="PGT_MtgA"/>
    <property type="match status" value="1"/>
</dbReference>
<dbReference type="GO" id="GO:0008360">
    <property type="term" value="P:regulation of cell shape"/>
    <property type="evidence" value="ECO:0007669"/>
    <property type="project" value="UniProtKB-KW"/>
</dbReference>
<dbReference type="PANTHER" id="PTHR30400">
    <property type="entry name" value="MONOFUNCTIONAL BIOSYNTHETIC PEPTIDOGLYCAN TRANSGLYCOSYLASE"/>
    <property type="match status" value="1"/>
</dbReference>
<dbReference type="SUPFAM" id="SSF53955">
    <property type="entry name" value="Lysozyme-like"/>
    <property type="match status" value="1"/>
</dbReference>
<dbReference type="PANTHER" id="PTHR30400:SF0">
    <property type="entry name" value="BIOSYNTHETIC PEPTIDOGLYCAN TRANSGLYCOSYLASE"/>
    <property type="match status" value="1"/>
</dbReference>
<dbReference type="InterPro" id="IPR023346">
    <property type="entry name" value="Lysozyme-like_dom_sf"/>
</dbReference>
<dbReference type="Pfam" id="PF00912">
    <property type="entry name" value="Transgly"/>
    <property type="match status" value="1"/>
</dbReference>
<dbReference type="Proteomes" id="UP000325291">
    <property type="component" value="Unassembled WGS sequence"/>
</dbReference>
<reference evidence="13 14" key="1">
    <citation type="submission" date="2019-07" db="EMBL/GenBank/DDBJ databases">
        <title>Aquicoccus porphyridii gen. nov., sp. nov., isolated from a small marine red alga, Porphyridium marinum.</title>
        <authorList>
            <person name="Liu L."/>
        </authorList>
    </citation>
    <scope>NUCLEOTIDE SEQUENCE [LARGE SCALE GENOMIC DNA]</scope>
    <source>
        <strain evidence="13 14">L1 8-17</strain>
    </source>
</reference>
<keyword evidence="7 11" id="KW-0573">Peptidoglycan synthesis</keyword>
<evidence type="ECO:0000256" key="2">
    <source>
        <dbReference type="ARBA" id="ARBA00022519"/>
    </source>
</evidence>
<dbReference type="GO" id="GO:0008955">
    <property type="term" value="F:peptidoglycan glycosyltransferase activity"/>
    <property type="evidence" value="ECO:0007669"/>
    <property type="project" value="UniProtKB-UniRule"/>
</dbReference>
<evidence type="ECO:0000256" key="3">
    <source>
        <dbReference type="ARBA" id="ARBA00022676"/>
    </source>
</evidence>
<evidence type="ECO:0000256" key="1">
    <source>
        <dbReference type="ARBA" id="ARBA00022475"/>
    </source>
</evidence>